<dbReference type="EMBL" id="GBHO01004297">
    <property type="protein sequence ID" value="JAG39307.1"/>
    <property type="molecule type" value="Transcribed_RNA"/>
</dbReference>
<dbReference type="InterPro" id="IPR043128">
    <property type="entry name" value="Rev_trsase/Diguanyl_cyclase"/>
</dbReference>
<proteinExistence type="predicted"/>
<sequence length="145" mass="16791">NFIPKSQLCKRTNYEKLYVDGMDDILVYGDSEGQHDLRLKAVLTRLDEVNIKLNKRKCQFKTSSVTFLGHEVCKEGLKPEKSKISAIVQMPVPKDTKELRRFLGMYTYLSKFINNAATISHPLRQLLKGIQNTFGEKSKIWRLKK</sequence>
<dbReference type="InterPro" id="IPR000477">
    <property type="entry name" value="RT_dom"/>
</dbReference>
<feature type="domain" description="Reverse transcriptase" evidence="1">
    <location>
        <begin position="1"/>
        <end position="72"/>
    </location>
</feature>
<dbReference type="AlphaFoldDB" id="A0A0A9Z219"/>
<dbReference type="GO" id="GO:0071897">
    <property type="term" value="P:DNA biosynthetic process"/>
    <property type="evidence" value="ECO:0007669"/>
    <property type="project" value="UniProtKB-ARBA"/>
</dbReference>
<reference evidence="2" key="2">
    <citation type="submission" date="2014-07" db="EMBL/GenBank/DDBJ databases">
        <authorList>
            <person name="Hull J."/>
        </authorList>
    </citation>
    <scope>NUCLEOTIDE SEQUENCE</scope>
</reference>
<dbReference type="InterPro" id="IPR043502">
    <property type="entry name" value="DNA/RNA_pol_sf"/>
</dbReference>
<dbReference type="PANTHER" id="PTHR37984">
    <property type="entry name" value="PROTEIN CBG26694"/>
    <property type="match status" value="1"/>
</dbReference>
<evidence type="ECO:0000313" key="2">
    <source>
        <dbReference type="EMBL" id="JAG39307.1"/>
    </source>
</evidence>
<reference evidence="2" key="1">
    <citation type="journal article" date="2014" name="PLoS ONE">
        <title>Transcriptome-Based Identification of ABC Transporters in the Western Tarnished Plant Bug Lygus hesperus.</title>
        <authorList>
            <person name="Hull J.J."/>
            <person name="Chaney K."/>
            <person name="Geib S.M."/>
            <person name="Fabrick J.A."/>
            <person name="Brent C.S."/>
            <person name="Walsh D."/>
            <person name="Lavine L.C."/>
        </authorList>
    </citation>
    <scope>NUCLEOTIDE SEQUENCE</scope>
</reference>
<dbReference type="InterPro" id="IPR050951">
    <property type="entry name" value="Retrovirus_Pol_polyprotein"/>
</dbReference>
<dbReference type="PROSITE" id="PS50878">
    <property type="entry name" value="RT_POL"/>
    <property type="match status" value="1"/>
</dbReference>
<accession>A0A0A9Z219</accession>
<organism evidence="2">
    <name type="scientific">Lygus hesperus</name>
    <name type="common">Western plant bug</name>
    <dbReference type="NCBI Taxonomy" id="30085"/>
    <lineage>
        <taxon>Eukaryota</taxon>
        <taxon>Metazoa</taxon>
        <taxon>Ecdysozoa</taxon>
        <taxon>Arthropoda</taxon>
        <taxon>Hexapoda</taxon>
        <taxon>Insecta</taxon>
        <taxon>Pterygota</taxon>
        <taxon>Neoptera</taxon>
        <taxon>Paraneoptera</taxon>
        <taxon>Hemiptera</taxon>
        <taxon>Heteroptera</taxon>
        <taxon>Panheteroptera</taxon>
        <taxon>Cimicomorpha</taxon>
        <taxon>Miridae</taxon>
        <taxon>Mirini</taxon>
        <taxon>Lygus</taxon>
    </lineage>
</organism>
<name>A0A0A9Z219_LYGHE</name>
<protein>
    <recommendedName>
        <fullName evidence="1">Reverse transcriptase domain-containing protein</fullName>
    </recommendedName>
</protein>
<dbReference type="Gene3D" id="3.30.70.270">
    <property type="match status" value="2"/>
</dbReference>
<evidence type="ECO:0000259" key="1">
    <source>
        <dbReference type="PROSITE" id="PS50878"/>
    </source>
</evidence>
<dbReference type="PANTHER" id="PTHR37984:SF5">
    <property type="entry name" value="PROTEIN NYNRIN-LIKE"/>
    <property type="match status" value="1"/>
</dbReference>
<dbReference type="Pfam" id="PF00078">
    <property type="entry name" value="RVT_1"/>
    <property type="match status" value="1"/>
</dbReference>
<dbReference type="SUPFAM" id="SSF56672">
    <property type="entry name" value="DNA/RNA polymerases"/>
    <property type="match status" value="1"/>
</dbReference>
<feature type="non-terminal residue" evidence="2">
    <location>
        <position position="1"/>
    </location>
</feature>
<gene>
    <name evidence="2" type="ORF">CM83_56783</name>
</gene>